<dbReference type="Proteomes" id="UP000008141">
    <property type="component" value="Unassembled WGS sequence"/>
</dbReference>
<feature type="compositionally biased region" description="Low complexity" evidence="1">
    <location>
        <begin position="8"/>
        <end position="24"/>
    </location>
</feature>
<dbReference type="PANTHER" id="PTHR14633">
    <property type="entry name" value="LITTLE ELONGATION COMPLEX SUBUNIT 2"/>
    <property type="match status" value="1"/>
</dbReference>
<feature type="domain" description="Little elongation complex subunit 2 C-terminal" evidence="2">
    <location>
        <begin position="807"/>
        <end position="990"/>
    </location>
</feature>
<dbReference type="KEGG" id="cvr:CHLNCDRAFT_140814"/>
<feature type="compositionally biased region" description="Low complexity" evidence="1">
    <location>
        <begin position="725"/>
        <end position="742"/>
    </location>
</feature>
<evidence type="ECO:0000256" key="1">
    <source>
        <dbReference type="SAM" id="MobiDB-lite"/>
    </source>
</evidence>
<organism evidence="4">
    <name type="scientific">Chlorella variabilis</name>
    <name type="common">Green alga</name>
    <dbReference type="NCBI Taxonomy" id="554065"/>
    <lineage>
        <taxon>Eukaryota</taxon>
        <taxon>Viridiplantae</taxon>
        <taxon>Chlorophyta</taxon>
        <taxon>core chlorophytes</taxon>
        <taxon>Trebouxiophyceae</taxon>
        <taxon>Chlorellales</taxon>
        <taxon>Chlorellaceae</taxon>
        <taxon>Chlorella clade</taxon>
        <taxon>Chlorella</taxon>
    </lineage>
</organism>
<gene>
    <name evidence="3" type="ORF">CHLNCDRAFT_140814</name>
</gene>
<evidence type="ECO:0000313" key="4">
    <source>
        <dbReference type="Proteomes" id="UP000008141"/>
    </source>
</evidence>
<dbReference type="InterPro" id="IPR019535">
    <property type="entry name" value="ICE2_C"/>
</dbReference>
<dbReference type="GO" id="GO:0042795">
    <property type="term" value="P:snRNA transcription by RNA polymerase II"/>
    <property type="evidence" value="ECO:0007669"/>
    <property type="project" value="TreeGrafter"/>
</dbReference>
<dbReference type="OrthoDB" id="515156at2759"/>
<proteinExistence type="predicted"/>
<feature type="compositionally biased region" description="Low complexity" evidence="1">
    <location>
        <begin position="178"/>
        <end position="204"/>
    </location>
</feature>
<feature type="region of interest" description="Disordered" evidence="1">
    <location>
        <begin position="1"/>
        <end position="53"/>
    </location>
</feature>
<dbReference type="RefSeq" id="XP_005850714.1">
    <property type="nucleotide sequence ID" value="XM_005850652.1"/>
</dbReference>
<dbReference type="AlphaFoldDB" id="E1Z697"/>
<feature type="compositionally biased region" description="Pro residues" evidence="1">
    <location>
        <begin position="779"/>
        <end position="788"/>
    </location>
</feature>
<sequence length="1063" mass="110430">MAAQAIDPLHSARPSLLSPALPRLPGGGGGGLGLAPTEPCLAPGEYGQPPPPITCDPLPPEVAAKLAAGEGMAVALEGHSKHSQLEWCLEQAAAAARLQRRHPAEAQQAERPARASTRPAAHAPAAGARARAAAALSSSSSEERFGSEGAVSSGALHMHSRASAVLQEPQAMEHDAPPGEASDGGAAEAEAGAEAASEGQAGDSGALLEQELEQGFAECASGAAAEEEGEPAAAPAAAPTAGAEAAAAAGPGAAAQEAAAAAEEEAPGGGDEGGWYDSGSEAAAGPSSPVAKEAAEGGSGAEEQAAGAQSPGKRKRPPAQEAAIQAALHKLGESGWPEFCRKLCEHAERREASAAAGGGRGRGRGRKGGRGRGGKGKAGGSTAAEEVGVQDVLNKNSRLFHEGFAAAYHEAKAQLDKKDTKRQKEERLKEHSKLVGRWSELSTVLSVGDSLHMQALQGRVQEEQGQYMAHVQQKAAGVKYQHCTERQGAQLEEDEMGRRQRVHRGLPRCYRLRAVLPVPTPAAAAAADAGRQQAEGLPLRHVAALRREGRPPVFVRPADGATIPGSNIYLPCVVEAPPGGAGRASGGSGEVYRKAEVPPLAEDPLLAELAQQAQQAQDERAAAAPAADGAAQPLFCLSASAFAAIVSTPMLEGVPAWEIPVTIQQLPPAAAAGAGGEQAGEQQQQQQESGSVVVCLEKPLLPRMMTLRAKQQRLQKYAVLSLGLQQQPQQEQGGEQPQQQQPRTRRSTRGTAAAAAPLSPTAQEQQRAAEEGADGGEEVPPPPPPPPAADGCSGDAAAAPAGGGHGEQRHVVLALSPEYLPEPDLEETTMEELCSWWLKLLLRPAVNTLLVAHVHVPRGKVQSCEELTSADIERQFGGDGAPAEQGGSRMHQAAAAGLELLQQLLRAVGQQPPGRYLLCRVPRDTTCCLFRALPPDLEASDQASPLPCSSTVAREGTVYDLHAAHHRSGATDLHTSPFVPPRWRPLSPDLPQIPFTFPPRSGHLGRKYAKARQRKALPYAWGVLGEGGDFDQARRAGPRPLMLVQHLGQISRADYAQAIGEEL</sequence>
<feature type="compositionally biased region" description="Low complexity" evidence="1">
    <location>
        <begin position="789"/>
        <end position="800"/>
    </location>
</feature>
<evidence type="ECO:0000259" key="2">
    <source>
        <dbReference type="Pfam" id="PF10505"/>
    </source>
</evidence>
<feature type="region of interest" description="Disordered" evidence="1">
    <location>
        <begin position="670"/>
        <end position="690"/>
    </location>
</feature>
<dbReference type="Pfam" id="PF10505">
    <property type="entry name" value="NARG2_C"/>
    <property type="match status" value="1"/>
</dbReference>
<dbReference type="GO" id="GO:0042796">
    <property type="term" value="P:snRNA transcription by RNA polymerase III"/>
    <property type="evidence" value="ECO:0007669"/>
    <property type="project" value="TreeGrafter"/>
</dbReference>
<dbReference type="GeneID" id="17358356"/>
<feature type="compositionally biased region" description="Low complexity" evidence="1">
    <location>
        <begin position="105"/>
        <end position="140"/>
    </location>
</feature>
<feature type="compositionally biased region" description="Low complexity" evidence="1">
    <location>
        <begin position="749"/>
        <end position="762"/>
    </location>
</feature>
<feature type="region of interest" description="Disordered" evidence="1">
    <location>
        <begin position="171"/>
        <end position="204"/>
    </location>
</feature>
<evidence type="ECO:0000313" key="3">
    <source>
        <dbReference type="EMBL" id="EFN58612.1"/>
    </source>
</evidence>
<dbReference type="EMBL" id="GL433837">
    <property type="protein sequence ID" value="EFN58612.1"/>
    <property type="molecule type" value="Genomic_DNA"/>
</dbReference>
<feature type="region of interest" description="Disordered" evidence="1">
    <location>
        <begin position="351"/>
        <end position="385"/>
    </location>
</feature>
<dbReference type="GO" id="GO:0045945">
    <property type="term" value="P:positive regulation of transcription by RNA polymerase III"/>
    <property type="evidence" value="ECO:0007669"/>
    <property type="project" value="TreeGrafter"/>
</dbReference>
<feature type="compositionally biased region" description="Low complexity" evidence="1">
    <location>
        <begin position="679"/>
        <end position="688"/>
    </location>
</feature>
<dbReference type="GO" id="GO:0008023">
    <property type="term" value="C:transcription elongation factor complex"/>
    <property type="evidence" value="ECO:0007669"/>
    <property type="project" value="InterPro"/>
</dbReference>
<dbReference type="InParanoid" id="E1Z697"/>
<dbReference type="PANTHER" id="PTHR14633:SF3">
    <property type="entry name" value="LITTLE ELONGATION COMPLEX SUBUNIT 2"/>
    <property type="match status" value="1"/>
</dbReference>
<feature type="region of interest" description="Disordered" evidence="1">
    <location>
        <begin position="220"/>
        <end position="321"/>
    </location>
</feature>
<feature type="compositionally biased region" description="Low complexity" evidence="1">
    <location>
        <begin position="231"/>
        <end position="261"/>
    </location>
</feature>
<reference evidence="3 4" key="1">
    <citation type="journal article" date="2010" name="Plant Cell">
        <title>The Chlorella variabilis NC64A genome reveals adaptation to photosymbiosis, coevolution with viruses, and cryptic sex.</title>
        <authorList>
            <person name="Blanc G."/>
            <person name="Duncan G."/>
            <person name="Agarkova I."/>
            <person name="Borodovsky M."/>
            <person name="Gurnon J."/>
            <person name="Kuo A."/>
            <person name="Lindquist E."/>
            <person name="Lucas S."/>
            <person name="Pangilinan J."/>
            <person name="Polle J."/>
            <person name="Salamov A."/>
            <person name="Terry A."/>
            <person name="Yamada T."/>
            <person name="Dunigan D.D."/>
            <person name="Grigoriev I.V."/>
            <person name="Claverie J.M."/>
            <person name="Van Etten J.L."/>
        </authorList>
    </citation>
    <scope>NUCLEOTIDE SEQUENCE [LARGE SCALE GENOMIC DNA]</scope>
    <source>
        <strain evidence="3 4">NC64A</strain>
    </source>
</reference>
<feature type="compositionally biased region" description="Low complexity" evidence="1">
    <location>
        <begin position="301"/>
        <end position="310"/>
    </location>
</feature>
<name>E1Z697_CHLVA</name>
<protein>
    <recommendedName>
        <fullName evidence="2">Little elongation complex subunit 2 C-terminal domain-containing protein</fullName>
    </recommendedName>
</protein>
<dbReference type="STRING" id="554065.E1Z697"/>
<feature type="compositionally biased region" description="Basic residues" evidence="1">
    <location>
        <begin position="361"/>
        <end position="375"/>
    </location>
</feature>
<accession>E1Z697</accession>
<keyword evidence="4" id="KW-1185">Reference proteome</keyword>
<feature type="compositionally biased region" description="Low complexity" evidence="1">
    <location>
        <begin position="278"/>
        <end position="291"/>
    </location>
</feature>
<feature type="region of interest" description="Disordered" evidence="1">
    <location>
        <begin position="99"/>
        <end position="153"/>
    </location>
</feature>
<feature type="region of interest" description="Disordered" evidence="1">
    <location>
        <begin position="725"/>
        <end position="807"/>
    </location>
</feature>